<feature type="transmembrane region" description="Helical" evidence="1">
    <location>
        <begin position="6"/>
        <end position="30"/>
    </location>
</feature>
<proteinExistence type="predicted"/>
<evidence type="ECO:0000313" key="3">
    <source>
        <dbReference type="Proteomes" id="UP001620397"/>
    </source>
</evidence>
<keyword evidence="1" id="KW-1133">Transmembrane helix</keyword>
<sequence>MSDPLWSLLLGVLLIAMVLTGSVFYVLFTIRHGANDPLAQKLVTLTLVCVAVSIPVHGASMRPLMRWYTRPLGDDAGA</sequence>
<evidence type="ECO:0000313" key="2">
    <source>
        <dbReference type="EMBL" id="MFK2931177.1"/>
    </source>
</evidence>
<reference evidence="2 3" key="1">
    <citation type="submission" date="2020-10" db="EMBL/GenBank/DDBJ databases">
        <title>Phylogeny of dyella-like bacteria.</title>
        <authorList>
            <person name="Fu J."/>
        </authorList>
    </citation>
    <scope>NUCLEOTIDE SEQUENCE [LARGE SCALE GENOMIC DNA]</scope>
    <source>
        <strain evidence="2 3">DKC-1</strain>
    </source>
</reference>
<evidence type="ECO:0000256" key="1">
    <source>
        <dbReference type="SAM" id="Phobius"/>
    </source>
</evidence>
<accession>A0ABW8KGB9</accession>
<keyword evidence="3" id="KW-1185">Reference proteome</keyword>
<gene>
    <name evidence="2" type="ORF">ISP14_10265</name>
</gene>
<keyword evidence="1" id="KW-0472">Membrane</keyword>
<organism evidence="2 3">
    <name type="scientific">Dyella agri</name>
    <dbReference type="NCBI Taxonomy" id="1926869"/>
    <lineage>
        <taxon>Bacteria</taxon>
        <taxon>Pseudomonadati</taxon>
        <taxon>Pseudomonadota</taxon>
        <taxon>Gammaproteobacteria</taxon>
        <taxon>Lysobacterales</taxon>
        <taxon>Rhodanobacteraceae</taxon>
        <taxon>Dyella</taxon>
    </lineage>
</organism>
<protein>
    <submittedName>
        <fullName evidence="2">Uncharacterized protein</fullName>
    </submittedName>
</protein>
<dbReference type="EMBL" id="JADIKL010000004">
    <property type="protein sequence ID" value="MFK2931177.1"/>
    <property type="molecule type" value="Genomic_DNA"/>
</dbReference>
<keyword evidence="1" id="KW-0812">Transmembrane</keyword>
<name>A0ABW8KGB9_9GAMM</name>
<comment type="caution">
    <text evidence="2">The sequence shown here is derived from an EMBL/GenBank/DDBJ whole genome shotgun (WGS) entry which is preliminary data.</text>
</comment>
<dbReference type="Proteomes" id="UP001620397">
    <property type="component" value="Unassembled WGS sequence"/>
</dbReference>
<dbReference type="RefSeq" id="WP_404539070.1">
    <property type="nucleotide sequence ID" value="NZ_JADIKL010000004.1"/>
</dbReference>
<feature type="transmembrane region" description="Helical" evidence="1">
    <location>
        <begin position="42"/>
        <end position="60"/>
    </location>
</feature>